<evidence type="ECO:0000256" key="6">
    <source>
        <dbReference type="ARBA" id="ARBA00022723"/>
    </source>
</evidence>
<dbReference type="EMBL" id="FQWZ01000002">
    <property type="protein sequence ID" value="SHG71552.1"/>
    <property type="molecule type" value="Genomic_DNA"/>
</dbReference>
<evidence type="ECO:0000259" key="11">
    <source>
        <dbReference type="Pfam" id="PF07992"/>
    </source>
</evidence>
<dbReference type="AlphaFoldDB" id="A0A1M5M2L7"/>
<accession>A0A1M5M2L7</accession>
<sequence>MTAASPYPHLLAPLDLGFTTLKNRVLMGSMHTGLEDRRKHFPQLARYFAERARGGVGLMVTGGFSPNIEGWLLPLGGKLASSASARSHRVITDAVHEEGGKIALQILHAGRYGYHPLSVAPSRIKSPITPFTPRELSGWGVSRQIRAFARCAALAREAGYDGVEIMGSEGYFINQFLAPGTNLRDDEYGGSVENRQRIALEIVERVREAVGKDFIIIYRQSLIDLVPGGQTWDEVVQLARGIEAAGATMINTGIGWHEARVPTIVTSVPRAAFAWVTRKLKAEGLKIPLVTTNRINAPDVAEQLLADGYADMVSMARPLLADPEFVSKAAQGRADEINTCIACNQACLDHAFKNKLVSCLVNPRAAHETELNYLPTSVRKRIAVVGAGPAGLACATVLAERGHDVDLIDQADEIGGQFNMAKRIPGKEEFHETLRYFRRRIEVTGVKLKLGVRADAASLAAAGYDEVVLATGVVPRNPKIPGQAEGEAAGRVLSYIDVLRGNATVGKRVALIGAGGIGFDMAEYLASDGHSTTLDLPAWQREWGVADPAVARGGVTSERDIPPSPREIWLLQRKAGKPGAGLGKTSGWVHRASLQMKAVNMIPGVNYEAIEPAGLRISFGDKRERMQLIEVDHIVLCAGQEPLRELEAPLAAAGVVVHRIGGADVASELDAKRAIDQGSRLAARL</sequence>
<comment type="cofactor">
    <cofactor evidence="1">
        <name>FMN</name>
        <dbReference type="ChEBI" id="CHEBI:58210"/>
    </cofactor>
</comment>
<dbReference type="Pfam" id="PF00724">
    <property type="entry name" value="Oxidored_FMN"/>
    <property type="match status" value="1"/>
</dbReference>
<dbReference type="InterPro" id="IPR001155">
    <property type="entry name" value="OxRdtase_FMN_N"/>
</dbReference>
<dbReference type="GO" id="GO:0051536">
    <property type="term" value="F:iron-sulfur cluster binding"/>
    <property type="evidence" value="ECO:0007669"/>
    <property type="project" value="UniProtKB-KW"/>
</dbReference>
<proteinExistence type="inferred from homology"/>
<evidence type="ECO:0000256" key="8">
    <source>
        <dbReference type="ARBA" id="ARBA00023004"/>
    </source>
</evidence>
<dbReference type="OrthoDB" id="8523426at2"/>
<keyword evidence="7" id="KW-0560">Oxidoreductase</keyword>
<dbReference type="InterPro" id="IPR013785">
    <property type="entry name" value="Aldolase_TIM"/>
</dbReference>
<reference evidence="12 13" key="1">
    <citation type="submission" date="2016-11" db="EMBL/GenBank/DDBJ databases">
        <authorList>
            <person name="Jaros S."/>
            <person name="Januszkiewicz K."/>
            <person name="Wedrychowicz H."/>
        </authorList>
    </citation>
    <scope>NUCLEOTIDE SEQUENCE [LARGE SCALE GENOMIC DNA]</scope>
    <source>
        <strain evidence="12 13">CGMCC 1.7049</strain>
    </source>
</reference>
<keyword evidence="5" id="KW-0288">FMN</keyword>
<dbReference type="PANTHER" id="PTHR42917">
    <property type="entry name" value="2,4-DIENOYL-COA REDUCTASE"/>
    <property type="match status" value="1"/>
</dbReference>
<evidence type="ECO:0000259" key="10">
    <source>
        <dbReference type="Pfam" id="PF00724"/>
    </source>
</evidence>
<dbReference type="GO" id="GO:0010181">
    <property type="term" value="F:FMN binding"/>
    <property type="evidence" value="ECO:0007669"/>
    <property type="project" value="InterPro"/>
</dbReference>
<keyword evidence="13" id="KW-1185">Reference proteome</keyword>
<dbReference type="SUPFAM" id="SSF51905">
    <property type="entry name" value="FAD/NAD(P)-binding domain"/>
    <property type="match status" value="1"/>
</dbReference>
<comment type="cofactor">
    <cofactor evidence="2">
        <name>[4Fe-4S] cluster</name>
        <dbReference type="ChEBI" id="CHEBI:49883"/>
    </cofactor>
</comment>
<protein>
    <submittedName>
        <fullName evidence="12">2,4-dienoyl-CoA reductase (NADPH2)</fullName>
    </submittedName>
</protein>
<dbReference type="Pfam" id="PF07992">
    <property type="entry name" value="Pyr_redox_2"/>
    <property type="match status" value="1"/>
</dbReference>
<dbReference type="FunFam" id="3.20.20.70:FF:000082">
    <property type="entry name" value="NADPH-dependent 2,4-dienoyl-CoA reductase"/>
    <property type="match status" value="1"/>
</dbReference>
<dbReference type="PANTHER" id="PTHR42917:SF2">
    <property type="entry name" value="2,4-DIENOYL-COA REDUCTASE [(2E)-ENOYL-COA-PRODUCING]"/>
    <property type="match status" value="1"/>
</dbReference>
<dbReference type="Proteomes" id="UP000199758">
    <property type="component" value="Unassembled WGS sequence"/>
</dbReference>
<dbReference type="STRING" id="490188.SAMN04488068_1231"/>
<dbReference type="SUPFAM" id="SSF51395">
    <property type="entry name" value="FMN-linked oxidoreductases"/>
    <property type="match status" value="1"/>
</dbReference>
<evidence type="ECO:0000313" key="12">
    <source>
        <dbReference type="EMBL" id="SHG71552.1"/>
    </source>
</evidence>
<dbReference type="GO" id="GO:0008670">
    <property type="term" value="F:2,4-dienoyl-CoA reductase (NADPH) activity"/>
    <property type="evidence" value="ECO:0007669"/>
    <property type="project" value="TreeGrafter"/>
</dbReference>
<organism evidence="12 13">
    <name type="scientific">Hydrocarboniphaga daqingensis</name>
    <dbReference type="NCBI Taxonomy" id="490188"/>
    <lineage>
        <taxon>Bacteria</taxon>
        <taxon>Pseudomonadati</taxon>
        <taxon>Pseudomonadota</taxon>
        <taxon>Gammaproteobacteria</taxon>
        <taxon>Nevskiales</taxon>
        <taxon>Nevskiaceae</taxon>
        <taxon>Hydrocarboniphaga</taxon>
    </lineage>
</organism>
<name>A0A1M5M2L7_9GAMM</name>
<dbReference type="InterPro" id="IPR051793">
    <property type="entry name" value="NADH:flavin_oxidoreductase"/>
</dbReference>
<keyword evidence="6" id="KW-0479">Metal-binding</keyword>
<evidence type="ECO:0000256" key="5">
    <source>
        <dbReference type="ARBA" id="ARBA00022643"/>
    </source>
</evidence>
<dbReference type="CDD" id="cd02930">
    <property type="entry name" value="DCR_FMN"/>
    <property type="match status" value="1"/>
</dbReference>
<dbReference type="GO" id="GO:0046872">
    <property type="term" value="F:metal ion binding"/>
    <property type="evidence" value="ECO:0007669"/>
    <property type="project" value="UniProtKB-KW"/>
</dbReference>
<dbReference type="InterPro" id="IPR023753">
    <property type="entry name" value="FAD/NAD-binding_dom"/>
</dbReference>
<dbReference type="GO" id="GO:0033543">
    <property type="term" value="P:fatty acid beta-oxidation, unsaturated, even number, reductase/isomerase pathway"/>
    <property type="evidence" value="ECO:0007669"/>
    <property type="project" value="TreeGrafter"/>
</dbReference>
<evidence type="ECO:0000256" key="4">
    <source>
        <dbReference type="ARBA" id="ARBA00022630"/>
    </source>
</evidence>
<dbReference type="PRINTS" id="PR00368">
    <property type="entry name" value="FADPNR"/>
</dbReference>
<evidence type="ECO:0000256" key="2">
    <source>
        <dbReference type="ARBA" id="ARBA00001966"/>
    </source>
</evidence>
<keyword evidence="4" id="KW-0285">Flavoprotein</keyword>
<feature type="domain" description="FAD/NAD(P)-binding" evidence="11">
    <location>
        <begin position="381"/>
        <end position="666"/>
    </location>
</feature>
<evidence type="ECO:0000256" key="9">
    <source>
        <dbReference type="ARBA" id="ARBA00023014"/>
    </source>
</evidence>
<dbReference type="Gene3D" id="3.40.50.720">
    <property type="entry name" value="NAD(P)-binding Rossmann-like Domain"/>
    <property type="match status" value="1"/>
</dbReference>
<dbReference type="InterPro" id="IPR036188">
    <property type="entry name" value="FAD/NAD-bd_sf"/>
</dbReference>
<comment type="similarity">
    <text evidence="3">In the N-terminal section; belongs to the NADH:flavin oxidoreductase/NADH oxidase family.</text>
</comment>
<evidence type="ECO:0000256" key="3">
    <source>
        <dbReference type="ARBA" id="ARBA00011048"/>
    </source>
</evidence>
<evidence type="ECO:0000256" key="7">
    <source>
        <dbReference type="ARBA" id="ARBA00023002"/>
    </source>
</evidence>
<dbReference type="SUPFAM" id="SSF51971">
    <property type="entry name" value="Nucleotide-binding domain"/>
    <property type="match status" value="1"/>
</dbReference>
<keyword evidence="9" id="KW-0411">Iron-sulfur</keyword>
<evidence type="ECO:0000313" key="13">
    <source>
        <dbReference type="Proteomes" id="UP000199758"/>
    </source>
</evidence>
<dbReference type="PRINTS" id="PR00469">
    <property type="entry name" value="PNDRDTASEII"/>
</dbReference>
<keyword evidence="8" id="KW-0408">Iron</keyword>
<dbReference type="Gene3D" id="3.20.20.70">
    <property type="entry name" value="Aldolase class I"/>
    <property type="match status" value="1"/>
</dbReference>
<feature type="domain" description="NADH:flavin oxidoreductase/NADH oxidase N-terminal" evidence="10">
    <location>
        <begin position="10"/>
        <end position="336"/>
    </location>
</feature>
<gene>
    <name evidence="12" type="ORF">SAMN04488068_1231</name>
</gene>
<evidence type="ECO:0000256" key="1">
    <source>
        <dbReference type="ARBA" id="ARBA00001917"/>
    </source>
</evidence>
<dbReference type="Gene3D" id="3.50.50.60">
    <property type="entry name" value="FAD/NAD(P)-binding domain"/>
    <property type="match status" value="1"/>
</dbReference>
<dbReference type="RefSeq" id="WP_072895316.1">
    <property type="nucleotide sequence ID" value="NZ_FQWZ01000002.1"/>
</dbReference>